<dbReference type="GO" id="GO:0033691">
    <property type="term" value="F:sialic acid binding"/>
    <property type="evidence" value="ECO:0007669"/>
    <property type="project" value="TreeGrafter"/>
</dbReference>
<keyword evidence="4" id="KW-0472">Membrane</keyword>
<dbReference type="PANTHER" id="PTHR12035:SF125">
    <property type="entry name" value="SIALIC ACID-BINDING IG-LIKE LECTIN 5"/>
    <property type="match status" value="1"/>
</dbReference>
<evidence type="ECO:0000256" key="5">
    <source>
        <dbReference type="ARBA" id="ARBA00023157"/>
    </source>
</evidence>
<sequence length="116" mass="12606">MPSSTKPFVNVTDLWEQPELCPYAELVAGTPVNITCTAPGRCSGTPPRITWTGTLNTANSTLITQSMNRDRTVTHASMISFIPSVGDQNKTLTCKVYYPAVGQSINTRLSLNVQCK</sequence>
<dbReference type="InParanoid" id="A0A6P7XJD7"/>
<gene>
    <name evidence="8" type="primary">LOC115466284</name>
</gene>
<dbReference type="GO" id="GO:0005886">
    <property type="term" value="C:plasma membrane"/>
    <property type="evidence" value="ECO:0007669"/>
    <property type="project" value="TreeGrafter"/>
</dbReference>
<dbReference type="SUPFAM" id="SSF48726">
    <property type="entry name" value="Immunoglobulin"/>
    <property type="match status" value="1"/>
</dbReference>
<evidence type="ECO:0000256" key="2">
    <source>
        <dbReference type="ARBA" id="ARBA00022692"/>
    </source>
</evidence>
<dbReference type="InterPro" id="IPR007110">
    <property type="entry name" value="Ig-like_dom"/>
</dbReference>
<dbReference type="RefSeq" id="XP_030053306.1">
    <property type="nucleotide sequence ID" value="XM_030197446.1"/>
</dbReference>
<dbReference type="Gene3D" id="2.60.40.10">
    <property type="entry name" value="Immunoglobulins"/>
    <property type="match status" value="1"/>
</dbReference>
<keyword evidence="3" id="KW-1133">Transmembrane helix</keyword>
<keyword evidence="2" id="KW-0812">Transmembrane</keyword>
<accession>A0A6P7XJD7</accession>
<feature type="domain" description="Ig-like" evidence="6">
    <location>
        <begin position="18"/>
        <end position="110"/>
    </location>
</feature>
<name>A0A6P7XJD7_9AMPH</name>
<dbReference type="AlphaFoldDB" id="A0A6P7XJD7"/>
<evidence type="ECO:0000313" key="7">
    <source>
        <dbReference type="Proteomes" id="UP000515156"/>
    </source>
</evidence>
<keyword evidence="7" id="KW-1185">Reference proteome</keyword>
<dbReference type="Proteomes" id="UP000515156">
    <property type="component" value="Chromosome 3"/>
</dbReference>
<dbReference type="InterPro" id="IPR013162">
    <property type="entry name" value="CD80_C2-set"/>
</dbReference>
<evidence type="ECO:0000256" key="4">
    <source>
        <dbReference type="ARBA" id="ARBA00023136"/>
    </source>
</evidence>
<dbReference type="Pfam" id="PF08205">
    <property type="entry name" value="C2-set_2"/>
    <property type="match status" value="1"/>
</dbReference>
<dbReference type="OrthoDB" id="10012075at2759"/>
<dbReference type="InterPro" id="IPR036179">
    <property type="entry name" value="Ig-like_dom_sf"/>
</dbReference>
<dbReference type="InterPro" id="IPR013783">
    <property type="entry name" value="Ig-like_fold"/>
</dbReference>
<organism evidence="7 8">
    <name type="scientific">Microcaecilia unicolor</name>
    <dbReference type="NCBI Taxonomy" id="1415580"/>
    <lineage>
        <taxon>Eukaryota</taxon>
        <taxon>Metazoa</taxon>
        <taxon>Chordata</taxon>
        <taxon>Craniata</taxon>
        <taxon>Vertebrata</taxon>
        <taxon>Euteleostomi</taxon>
        <taxon>Amphibia</taxon>
        <taxon>Gymnophiona</taxon>
        <taxon>Siphonopidae</taxon>
        <taxon>Microcaecilia</taxon>
    </lineage>
</organism>
<dbReference type="PANTHER" id="PTHR12035">
    <property type="entry name" value="SIALIC ACID BINDING IMMUNOGLOBULIN-LIKE LECTIN"/>
    <property type="match status" value="1"/>
</dbReference>
<dbReference type="KEGG" id="muo:115466284"/>
<dbReference type="GeneID" id="115466284"/>
<protein>
    <submittedName>
        <fullName evidence="8">Sialic acid-binding Ig-like lectin 9</fullName>
    </submittedName>
</protein>
<comment type="subcellular location">
    <subcellularLocation>
        <location evidence="1">Membrane</location>
        <topology evidence="1">Single-pass membrane protein</topology>
    </subcellularLocation>
</comment>
<reference evidence="8" key="1">
    <citation type="submission" date="2025-08" db="UniProtKB">
        <authorList>
            <consortium name="RefSeq"/>
        </authorList>
    </citation>
    <scope>IDENTIFICATION</scope>
</reference>
<evidence type="ECO:0000259" key="6">
    <source>
        <dbReference type="PROSITE" id="PS50835"/>
    </source>
</evidence>
<keyword evidence="5" id="KW-1015">Disulfide bond</keyword>
<evidence type="ECO:0000313" key="8">
    <source>
        <dbReference type="RefSeq" id="XP_030053306.1"/>
    </source>
</evidence>
<evidence type="ECO:0000256" key="1">
    <source>
        <dbReference type="ARBA" id="ARBA00004167"/>
    </source>
</evidence>
<dbReference type="GO" id="GO:0007155">
    <property type="term" value="P:cell adhesion"/>
    <property type="evidence" value="ECO:0007669"/>
    <property type="project" value="TreeGrafter"/>
</dbReference>
<proteinExistence type="predicted"/>
<evidence type="ECO:0000256" key="3">
    <source>
        <dbReference type="ARBA" id="ARBA00022989"/>
    </source>
</evidence>
<dbReference type="InterPro" id="IPR051036">
    <property type="entry name" value="SIGLEC"/>
</dbReference>
<dbReference type="PROSITE" id="PS50835">
    <property type="entry name" value="IG_LIKE"/>
    <property type="match status" value="1"/>
</dbReference>